<dbReference type="InterPro" id="IPR050807">
    <property type="entry name" value="TransReg_Diox_bact_type"/>
</dbReference>
<evidence type="ECO:0000256" key="1">
    <source>
        <dbReference type="ARBA" id="ARBA00023125"/>
    </source>
</evidence>
<dbReference type="GO" id="GO:0005829">
    <property type="term" value="C:cytosol"/>
    <property type="evidence" value="ECO:0007669"/>
    <property type="project" value="TreeGrafter"/>
</dbReference>
<dbReference type="Gene3D" id="2.60.120.10">
    <property type="entry name" value="Jelly Rolls"/>
    <property type="match status" value="1"/>
</dbReference>
<feature type="domain" description="HTH cro/C1-type" evidence="3">
    <location>
        <begin position="13"/>
        <end position="67"/>
    </location>
</feature>
<dbReference type="SUPFAM" id="SSF47413">
    <property type="entry name" value="lambda repressor-like DNA-binding domains"/>
    <property type="match status" value="1"/>
</dbReference>
<dbReference type="GO" id="GO:0003700">
    <property type="term" value="F:DNA-binding transcription factor activity"/>
    <property type="evidence" value="ECO:0007669"/>
    <property type="project" value="TreeGrafter"/>
</dbReference>
<organism evidence="4 5">
    <name type="scientific">Jiangella aurantiaca</name>
    <dbReference type="NCBI Taxonomy" id="2530373"/>
    <lineage>
        <taxon>Bacteria</taxon>
        <taxon>Bacillati</taxon>
        <taxon>Actinomycetota</taxon>
        <taxon>Actinomycetes</taxon>
        <taxon>Jiangellales</taxon>
        <taxon>Jiangellaceae</taxon>
        <taxon>Jiangella</taxon>
    </lineage>
</organism>
<dbReference type="RefSeq" id="WP_132104592.1">
    <property type="nucleotide sequence ID" value="NZ_SMLB01000027.1"/>
</dbReference>
<comment type="caution">
    <text evidence="4">The sequence shown here is derived from an EMBL/GenBank/DDBJ whole genome shotgun (WGS) entry which is preliminary data.</text>
</comment>
<sequence>MSPSAVPPIGERIRQERMRKGVSARGLAREIGVSASLISQIETDKSQPSVSTLYAITTALGISIEDIFAPVDGAEPAGDGGGQGGGDVRVDMVVPPAGVAVAPSEAAAEPASASVPETISALRHLGSSRRRVGPVVRASEREVLTLDSGVTWELLGQVPDAHTDFLRITYQPGGSSSSSGLLMRHSGTEYGHVLSGELVLTLGFEEHHLHAGDSVSFDSTMPHAYRNDGTEPAVGIWFVLERPA</sequence>
<dbReference type="EMBL" id="SMLB01000027">
    <property type="protein sequence ID" value="TDD67620.1"/>
    <property type="molecule type" value="Genomic_DNA"/>
</dbReference>
<proteinExistence type="predicted"/>
<evidence type="ECO:0000313" key="5">
    <source>
        <dbReference type="Proteomes" id="UP000295217"/>
    </source>
</evidence>
<dbReference type="SMART" id="SM00530">
    <property type="entry name" value="HTH_XRE"/>
    <property type="match status" value="1"/>
</dbReference>
<dbReference type="PROSITE" id="PS50943">
    <property type="entry name" value="HTH_CROC1"/>
    <property type="match status" value="1"/>
</dbReference>
<dbReference type="InterPro" id="IPR011051">
    <property type="entry name" value="RmlC_Cupin_sf"/>
</dbReference>
<dbReference type="CDD" id="cd02209">
    <property type="entry name" value="cupin_XRE_C"/>
    <property type="match status" value="1"/>
</dbReference>
<dbReference type="Pfam" id="PF01381">
    <property type="entry name" value="HTH_3"/>
    <property type="match status" value="1"/>
</dbReference>
<dbReference type="InterPro" id="IPR010982">
    <property type="entry name" value="Lambda_DNA-bd_dom_sf"/>
</dbReference>
<dbReference type="SUPFAM" id="SSF51182">
    <property type="entry name" value="RmlC-like cupins"/>
    <property type="match status" value="1"/>
</dbReference>
<dbReference type="Gene3D" id="1.10.260.40">
    <property type="entry name" value="lambda repressor-like DNA-binding domains"/>
    <property type="match status" value="1"/>
</dbReference>
<reference evidence="4 5" key="1">
    <citation type="submission" date="2019-02" db="EMBL/GenBank/DDBJ databases">
        <title>Draft genome sequences of novel Actinobacteria.</title>
        <authorList>
            <person name="Sahin N."/>
            <person name="Ay H."/>
            <person name="Saygin H."/>
        </authorList>
    </citation>
    <scope>NUCLEOTIDE SEQUENCE [LARGE SCALE GENOMIC DNA]</scope>
    <source>
        <strain evidence="4 5">8K307</strain>
    </source>
</reference>
<dbReference type="PANTHER" id="PTHR46797:SF2">
    <property type="entry name" value="TRANSCRIPTIONAL REGULATOR"/>
    <property type="match status" value="1"/>
</dbReference>
<name>A0A4R5A8W7_9ACTN</name>
<feature type="region of interest" description="Disordered" evidence="2">
    <location>
        <begin position="1"/>
        <end position="21"/>
    </location>
</feature>
<dbReference type="Proteomes" id="UP000295217">
    <property type="component" value="Unassembled WGS sequence"/>
</dbReference>
<dbReference type="InterPro" id="IPR001387">
    <property type="entry name" value="Cro/C1-type_HTH"/>
</dbReference>
<evidence type="ECO:0000256" key="2">
    <source>
        <dbReference type="SAM" id="MobiDB-lite"/>
    </source>
</evidence>
<dbReference type="GO" id="GO:0003677">
    <property type="term" value="F:DNA binding"/>
    <property type="evidence" value="ECO:0007669"/>
    <property type="project" value="UniProtKB-KW"/>
</dbReference>
<evidence type="ECO:0000313" key="4">
    <source>
        <dbReference type="EMBL" id="TDD67620.1"/>
    </source>
</evidence>
<keyword evidence="1" id="KW-0238">DNA-binding</keyword>
<protein>
    <submittedName>
        <fullName evidence="4">Cupin domain-containing protein</fullName>
    </submittedName>
</protein>
<dbReference type="InterPro" id="IPR014710">
    <property type="entry name" value="RmlC-like_jellyroll"/>
</dbReference>
<keyword evidence="5" id="KW-1185">Reference proteome</keyword>
<dbReference type="AlphaFoldDB" id="A0A4R5A8W7"/>
<gene>
    <name evidence="4" type="ORF">E1262_18385</name>
</gene>
<dbReference type="PANTHER" id="PTHR46797">
    <property type="entry name" value="HTH-TYPE TRANSCRIPTIONAL REGULATOR"/>
    <property type="match status" value="1"/>
</dbReference>
<evidence type="ECO:0000259" key="3">
    <source>
        <dbReference type="PROSITE" id="PS50943"/>
    </source>
</evidence>
<dbReference type="Pfam" id="PF07883">
    <property type="entry name" value="Cupin_2"/>
    <property type="match status" value="1"/>
</dbReference>
<dbReference type="CDD" id="cd00093">
    <property type="entry name" value="HTH_XRE"/>
    <property type="match status" value="1"/>
</dbReference>
<accession>A0A4R5A8W7</accession>
<dbReference type="OrthoDB" id="513181at2"/>
<dbReference type="InterPro" id="IPR013096">
    <property type="entry name" value="Cupin_2"/>
</dbReference>